<feature type="transmembrane region" description="Helical" evidence="1">
    <location>
        <begin position="144"/>
        <end position="161"/>
    </location>
</feature>
<feature type="transmembrane region" description="Helical" evidence="1">
    <location>
        <begin position="263"/>
        <end position="285"/>
    </location>
</feature>
<evidence type="ECO:0000313" key="5">
    <source>
        <dbReference type="EMBL" id="CAB5029912.1"/>
    </source>
</evidence>
<feature type="transmembrane region" description="Helical" evidence="1">
    <location>
        <begin position="336"/>
        <end position="354"/>
    </location>
</feature>
<protein>
    <submittedName>
        <fullName evidence="3">Unannotated protein</fullName>
    </submittedName>
</protein>
<feature type="transmembrane region" description="Helical" evidence="1">
    <location>
        <begin position="123"/>
        <end position="139"/>
    </location>
</feature>
<dbReference type="PANTHER" id="PTHR30590:SF3">
    <property type="entry name" value="HYPOTHETICAL MEMBRANE SPANNING PROTEIN"/>
    <property type="match status" value="1"/>
</dbReference>
<gene>
    <name evidence="3" type="ORF">UFOPK2658_02154</name>
    <name evidence="4" type="ORF">UFOPK3494_01368</name>
    <name evidence="5" type="ORF">UFOPK4134_00871</name>
</gene>
<dbReference type="InterPro" id="IPR007349">
    <property type="entry name" value="DUF418"/>
</dbReference>
<dbReference type="InterPro" id="IPR052529">
    <property type="entry name" value="Bact_Transport_Assoc"/>
</dbReference>
<dbReference type="EMBL" id="CAFBPS010000056">
    <property type="protein sequence ID" value="CAB5029912.1"/>
    <property type="molecule type" value="Genomic_DNA"/>
</dbReference>
<organism evidence="3">
    <name type="scientific">freshwater metagenome</name>
    <dbReference type="NCBI Taxonomy" id="449393"/>
    <lineage>
        <taxon>unclassified sequences</taxon>
        <taxon>metagenomes</taxon>
        <taxon>ecological metagenomes</taxon>
    </lineage>
</organism>
<dbReference type="Pfam" id="PF04235">
    <property type="entry name" value="DUF418"/>
    <property type="match status" value="1"/>
</dbReference>
<dbReference type="PANTHER" id="PTHR30590">
    <property type="entry name" value="INNER MEMBRANE PROTEIN"/>
    <property type="match status" value="1"/>
</dbReference>
<keyword evidence="1" id="KW-0472">Membrane</keyword>
<dbReference type="EMBL" id="CAFBMF010000108">
    <property type="protein sequence ID" value="CAB4908556.1"/>
    <property type="molecule type" value="Genomic_DNA"/>
</dbReference>
<feature type="domain" description="DUF418" evidence="2">
    <location>
        <begin position="219"/>
        <end position="369"/>
    </location>
</feature>
<feature type="transmembrane region" description="Helical" evidence="1">
    <location>
        <begin position="20"/>
        <end position="38"/>
    </location>
</feature>
<accession>A0A6J6SVN4</accession>
<feature type="transmembrane region" description="Helical" evidence="1">
    <location>
        <begin position="224"/>
        <end position="243"/>
    </location>
</feature>
<proteinExistence type="predicted"/>
<evidence type="ECO:0000259" key="2">
    <source>
        <dbReference type="Pfam" id="PF04235"/>
    </source>
</evidence>
<dbReference type="AlphaFoldDB" id="A0A6J6SVN4"/>
<keyword evidence="1" id="KW-1133">Transmembrane helix</keyword>
<evidence type="ECO:0000313" key="3">
    <source>
        <dbReference type="EMBL" id="CAB4738783.1"/>
    </source>
</evidence>
<reference evidence="3" key="1">
    <citation type="submission" date="2020-05" db="EMBL/GenBank/DDBJ databases">
        <authorList>
            <person name="Chiriac C."/>
            <person name="Salcher M."/>
            <person name="Ghai R."/>
            <person name="Kavagutti S V."/>
        </authorList>
    </citation>
    <scope>NUCLEOTIDE SEQUENCE</scope>
</reference>
<sequence length="372" mass="41918">MNDFNHPAAGTTSLGTSRLIGLDVTRAIALIGVVVMNYHGGLNDPSIGHDFWHRVFNVYSGVLSTRFAATFVFVAGIGTALLSRKAYEDQQDVAKLRIRLIRRGALLLFGGYFLNHAWPGTILFYYGAYFILSALFIMWKSRSIILVAITTAITATVVSSWEANRLHLGYSTKWMHPRNIHSIKDLLLRIFIDYTHPVFPWLTFFCIGIIFGRNLEVVRKKWRQISVVSCVVIFLCYVITSILDHQDVRSSSVIHVVTSMQPFTRGLFYTLTSAAIAVIAFLVISQVAEKYQESALIVHLQRSGQVTLSLYLLHVLVYYALVKWSHLITATGLDTALIFAGVFWLFAITIASWWQHHFGRGPAERLYRAIGG</sequence>
<feature type="transmembrane region" description="Helical" evidence="1">
    <location>
        <begin position="194"/>
        <end position="212"/>
    </location>
</feature>
<keyword evidence="1" id="KW-0812">Transmembrane</keyword>
<dbReference type="EMBL" id="CAEZYH010000210">
    <property type="protein sequence ID" value="CAB4738783.1"/>
    <property type="molecule type" value="Genomic_DNA"/>
</dbReference>
<name>A0A6J6SVN4_9ZZZZ</name>
<evidence type="ECO:0000256" key="1">
    <source>
        <dbReference type="SAM" id="Phobius"/>
    </source>
</evidence>
<feature type="transmembrane region" description="Helical" evidence="1">
    <location>
        <begin position="306"/>
        <end position="324"/>
    </location>
</feature>
<evidence type="ECO:0000313" key="4">
    <source>
        <dbReference type="EMBL" id="CAB4908556.1"/>
    </source>
</evidence>
<feature type="transmembrane region" description="Helical" evidence="1">
    <location>
        <begin position="58"/>
        <end position="80"/>
    </location>
</feature>